<evidence type="ECO:0000256" key="18">
    <source>
        <dbReference type="ARBA" id="ARBA00079653"/>
    </source>
</evidence>
<evidence type="ECO:0000256" key="17">
    <source>
        <dbReference type="ARBA" id="ARBA00076433"/>
    </source>
</evidence>
<evidence type="ECO:0000313" key="21">
    <source>
        <dbReference type="Proteomes" id="UP000011518"/>
    </source>
</evidence>
<comment type="catalytic activity">
    <reaction evidence="8">
        <text>decanoyl-CoA + H2O = decanoate + CoA + H(+)</text>
        <dbReference type="Rhea" id="RHEA:40059"/>
        <dbReference type="ChEBI" id="CHEBI:15377"/>
        <dbReference type="ChEBI" id="CHEBI:15378"/>
        <dbReference type="ChEBI" id="CHEBI:27689"/>
        <dbReference type="ChEBI" id="CHEBI:57287"/>
        <dbReference type="ChEBI" id="CHEBI:61430"/>
    </reaction>
    <physiologicalReaction direction="left-to-right" evidence="8">
        <dbReference type="Rhea" id="RHEA:40060"/>
    </physiologicalReaction>
</comment>
<dbReference type="Gene3D" id="3.40.50.1820">
    <property type="entry name" value="alpha/beta hydrolase"/>
    <property type="match status" value="1"/>
</dbReference>
<proteinExistence type="inferred from homology"/>
<evidence type="ECO:0000256" key="3">
    <source>
        <dbReference type="ARBA" id="ARBA00022516"/>
    </source>
</evidence>
<dbReference type="FunFam" id="3.40.50.1820:FF:000153">
    <property type="entry name" value="Surfactin synthase thioesterase subunit"/>
    <property type="match status" value="1"/>
</dbReference>
<evidence type="ECO:0000256" key="13">
    <source>
        <dbReference type="ARBA" id="ARBA00053731"/>
    </source>
</evidence>
<evidence type="ECO:0000256" key="9">
    <source>
        <dbReference type="ARBA" id="ARBA00048074"/>
    </source>
</evidence>
<keyword evidence="7" id="KW-0275">Fatty acid biosynthesis</keyword>
<evidence type="ECO:0000256" key="4">
    <source>
        <dbReference type="ARBA" id="ARBA00022801"/>
    </source>
</evidence>
<comment type="similarity">
    <text evidence="1">Belongs to the thioesterase family.</text>
</comment>
<organism evidence="20 21">
    <name type="scientific">Tupaia chinensis</name>
    <name type="common">Chinese tree shrew</name>
    <name type="synonym">Tupaia belangeri chinensis</name>
    <dbReference type="NCBI Taxonomy" id="246437"/>
    <lineage>
        <taxon>Eukaryota</taxon>
        <taxon>Metazoa</taxon>
        <taxon>Chordata</taxon>
        <taxon>Craniata</taxon>
        <taxon>Vertebrata</taxon>
        <taxon>Euteleostomi</taxon>
        <taxon>Mammalia</taxon>
        <taxon>Eutheria</taxon>
        <taxon>Euarchontoglires</taxon>
        <taxon>Scandentia</taxon>
        <taxon>Tupaiidae</taxon>
        <taxon>Tupaia</taxon>
    </lineage>
</organism>
<comment type="catalytic activity">
    <reaction evidence="10">
        <text>tetradecanoyl-CoA + H2O = tetradecanoate + CoA + H(+)</text>
        <dbReference type="Rhea" id="RHEA:40119"/>
        <dbReference type="ChEBI" id="CHEBI:15377"/>
        <dbReference type="ChEBI" id="CHEBI:15378"/>
        <dbReference type="ChEBI" id="CHEBI:30807"/>
        <dbReference type="ChEBI" id="CHEBI:57287"/>
        <dbReference type="ChEBI" id="CHEBI:57385"/>
    </reaction>
    <physiologicalReaction direction="left-to-right" evidence="10">
        <dbReference type="Rhea" id="RHEA:40120"/>
    </physiologicalReaction>
</comment>
<dbReference type="GO" id="GO:0016297">
    <property type="term" value="F:fatty acyl-[ACP] hydrolase activity"/>
    <property type="evidence" value="ECO:0007669"/>
    <property type="project" value="UniProtKB-EC"/>
</dbReference>
<dbReference type="ESTHER" id="tupch-l9jej9">
    <property type="family name" value="Thioesterase"/>
</dbReference>
<reference evidence="21" key="2">
    <citation type="journal article" date="2013" name="Nat. Commun.">
        <title>Genome of the Chinese tree shrew.</title>
        <authorList>
            <person name="Fan Y."/>
            <person name="Huang Z.Y."/>
            <person name="Cao C.C."/>
            <person name="Chen C.S."/>
            <person name="Chen Y.X."/>
            <person name="Fan D.D."/>
            <person name="He J."/>
            <person name="Hou H.L."/>
            <person name="Hu L."/>
            <person name="Hu X.T."/>
            <person name="Jiang X.T."/>
            <person name="Lai R."/>
            <person name="Lang Y.S."/>
            <person name="Liang B."/>
            <person name="Liao S.G."/>
            <person name="Mu D."/>
            <person name="Ma Y.Y."/>
            <person name="Niu Y.Y."/>
            <person name="Sun X.Q."/>
            <person name="Xia J.Q."/>
            <person name="Xiao J."/>
            <person name="Xiong Z.Q."/>
            <person name="Xu L."/>
            <person name="Yang L."/>
            <person name="Zhang Y."/>
            <person name="Zhao W."/>
            <person name="Zhao X.D."/>
            <person name="Zheng Y.T."/>
            <person name="Zhou J.M."/>
            <person name="Zhu Y.B."/>
            <person name="Zhang G.J."/>
            <person name="Wang J."/>
            <person name="Yao Y.G."/>
        </authorList>
    </citation>
    <scope>NUCLEOTIDE SEQUENCE [LARGE SCALE GENOMIC DNA]</scope>
</reference>
<evidence type="ECO:0000256" key="12">
    <source>
        <dbReference type="ARBA" id="ARBA00052691"/>
    </source>
</evidence>
<evidence type="ECO:0000256" key="14">
    <source>
        <dbReference type="ARBA" id="ARBA00065224"/>
    </source>
</evidence>
<dbReference type="eggNOG" id="ENOG502RGSQ">
    <property type="taxonomic scope" value="Eukaryota"/>
</dbReference>
<keyword evidence="5" id="KW-0276">Fatty acid metabolism</keyword>
<evidence type="ECO:0000256" key="11">
    <source>
        <dbReference type="ARBA" id="ARBA00048536"/>
    </source>
</evidence>
<evidence type="ECO:0000256" key="6">
    <source>
        <dbReference type="ARBA" id="ARBA00023098"/>
    </source>
</evidence>
<evidence type="ECO:0000256" key="2">
    <source>
        <dbReference type="ARBA" id="ARBA00012480"/>
    </source>
</evidence>
<dbReference type="InterPro" id="IPR020186">
    <property type="entry name" value="Meiosis-expressed_gene_1"/>
</dbReference>
<dbReference type="Pfam" id="PF00975">
    <property type="entry name" value="Thioesterase"/>
    <property type="match status" value="1"/>
</dbReference>
<evidence type="ECO:0000256" key="7">
    <source>
        <dbReference type="ARBA" id="ARBA00023160"/>
    </source>
</evidence>
<evidence type="ECO:0000256" key="10">
    <source>
        <dbReference type="ARBA" id="ARBA00048180"/>
    </source>
</evidence>
<dbReference type="EC" id="3.1.2.14" evidence="2"/>
<comment type="function">
    <text evidence="13">Contributes to the release of free fatty acids from fatty acid synthase (FASN). Has broad substrate specificity, giving rise to a range of free fatty acids with chain lengths between 10 and 16 carbon atoms (C10 - C16).</text>
</comment>
<dbReference type="PANTHER" id="PTHR11487:SF0">
    <property type="entry name" value="S-ACYL FATTY ACID SYNTHASE THIOESTERASE, MEDIUM CHAIN"/>
    <property type="match status" value="1"/>
</dbReference>
<evidence type="ECO:0000256" key="16">
    <source>
        <dbReference type="ARBA" id="ARBA00075385"/>
    </source>
</evidence>
<dbReference type="Proteomes" id="UP000011518">
    <property type="component" value="Unassembled WGS sequence"/>
</dbReference>
<dbReference type="GO" id="GO:0005634">
    <property type="term" value="C:nucleus"/>
    <property type="evidence" value="ECO:0007669"/>
    <property type="project" value="InterPro"/>
</dbReference>
<keyword evidence="3" id="KW-0444">Lipid biosynthesis</keyword>
<dbReference type="FunCoup" id="L9JEJ9">
    <property type="interactions" value="52"/>
</dbReference>
<dbReference type="SUPFAM" id="SSF53474">
    <property type="entry name" value="alpha/beta-Hydrolases"/>
    <property type="match status" value="1"/>
</dbReference>
<keyword evidence="4" id="KW-0378">Hydrolase</keyword>
<dbReference type="InterPro" id="IPR029058">
    <property type="entry name" value="AB_hydrolase_fold"/>
</dbReference>
<reference evidence="21" key="1">
    <citation type="submission" date="2012-07" db="EMBL/GenBank/DDBJ databases">
        <title>Genome of the Chinese tree shrew, a rising model animal genetically related to primates.</title>
        <authorList>
            <person name="Zhang G."/>
            <person name="Fan Y."/>
            <person name="Yao Y."/>
            <person name="Huang Z."/>
        </authorList>
    </citation>
    <scope>NUCLEOTIDE SEQUENCE [LARGE SCALE GENOMIC DNA]</scope>
</reference>
<dbReference type="Pfam" id="PF15163">
    <property type="entry name" value="Meiosis_expr"/>
    <property type="match status" value="1"/>
</dbReference>
<comment type="catalytic activity">
    <reaction evidence="11">
        <text>(9Z)-octadecenoyl-[ACP] + H2O = (9Z)-octadecenoate + holo-[ACP] + H(+)</text>
        <dbReference type="Rhea" id="RHEA:15057"/>
        <dbReference type="Rhea" id="RHEA-COMP:9685"/>
        <dbReference type="Rhea" id="RHEA-COMP:9924"/>
        <dbReference type="ChEBI" id="CHEBI:15377"/>
        <dbReference type="ChEBI" id="CHEBI:15378"/>
        <dbReference type="ChEBI" id="CHEBI:30823"/>
        <dbReference type="ChEBI" id="CHEBI:64479"/>
        <dbReference type="ChEBI" id="CHEBI:78783"/>
        <dbReference type="EC" id="3.1.2.14"/>
    </reaction>
</comment>
<dbReference type="InParanoid" id="L9JEJ9"/>
<dbReference type="PANTHER" id="PTHR11487">
    <property type="entry name" value="THIOESTERASE"/>
    <property type="match status" value="1"/>
</dbReference>
<comment type="catalytic activity">
    <reaction evidence="12">
        <text>hexadecanoyl-CoA + H2O = hexadecanoate + CoA + H(+)</text>
        <dbReference type="Rhea" id="RHEA:16645"/>
        <dbReference type="ChEBI" id="CHEBI:7896"/>
        <dbReference type="ChEBI" id="CHEBI:15377"/>
        <dbReference type="ChEBI" id="CHEBI:15378"/>
        <dbReference type="ChEBI" id="CHEBI:57287"/>
        <dbReference type="ChEBI" id="CHEBI:57379"/>
    </reaction>
    <physiologicalReaction direction="left-to-right" evidence="12">
        <dbReference type="Rhea" id="RHEA:16646"/>
    </physiologicalReaction>
</comment>
<keyword evidence="6" id="KW-0443">Lipid metabolism</keyword>
<evidence type="ECO:0000256" key="5">
    <source>
        <dbReference type="ARBA" id="ARBA00022832"/>
    </source>
</evidence>
<comment type="subunit">
    <text evidence="14">Interacts (via C-terminus) with FASN.</text>
</comment>
<dbReference type="STRING" id="246437.L9JEJ9"/>
<dbReference type="AlphaFoldDB" id="L9JEJ9"/>
<evidence type="ECO:0000259" key="19">
    <source>
        <dbReference type="Pfam" id="PF00975"/>
    </source>
</evidence>
<dbReference type="InterPro" id="IPR001031">
    <property type="entry name" value="Thioesterase"/>
</dbReference>
<evidence type="ECO:0000256" key="15">
    <source>
        <dbReference type="ARBA" id="ARBA00073799"/>
    </source>
</evidence>
<dbReference type="GO" id="GO:0051792">
    <property type="term" value="P:medium-chain fatty acid biosynthetic process"/>
    <property type="evidence" value="ECO:0007669"/>
    <property type="project" value="UniProtKB-ARBA"/>
</dbReference>
<comment type="catalytic activity">
    <reaction evidence="9">
        <text>dodecanoyl-CoA + H2O = dodecanoate + CoA + H(+)</text>
        <dbReference type="Rhea" id="RHEA:30135"/>
        <dbReference type="ChEBI" id="CHEBI:15377"/>
        <dbReference type="ChEBI" id="CHEBI:15378"/>
        <dbReference type="ChEBI" id="CHEBI:18262"/>
        <dbReference type="ChEBI" id="CHEBI:57287"/>
        <dbReference type="ChEBI" id="CHEBI:57375"/>
    </reaction>
    <physiologicalReaction direction="left-to-right" evidence="9">
        <dbReference type="Rhea" id="RHEA:30136"/>
    </physiologicalReaction>
</comment>
<evidence type="ECO:0000256" key="8">
    <source>
        <dbReference type="ARBA" id="ARBA00047969"/>
    </source>
</evidence>
<accession>L9JEJ9</accession>
<protein>
    <recommendedName>
        <fullName evidence="15">S-acyl fatty acid synthase thioesterase, medium chain</fullName>
        <ecNumber evidence="2">3.1.2.14</ecNumber>
    </recommendedName>
    <alternativeName>
        <fullName evidence="16">Oleoyl-ACP hydrolase</fullName>
    </alternativeName>
    <alternativeName>
        <fullName evidence="18">Thioesterase II</fullName>
    </alternativeName>
    <alternativeName>
        <fullName evidence="17">Thioesterase domain-containing protein 1</fullName>
    </alternativeName>
</protein>
<dbReference type="InterPro" id="IPR012223">
    <property type="entry name" value="TEII"/>
</dbReference>
<feature type="domain" description="Thioesterase" evidence="19">
    <location>
        <begin position="89"/>
        <end position="316"/>
    </location>
</feature>
<keyword evidence="21" id="KW-1185">Reference proteome</keyword>
<name>L9JEJ9_TUPCH</name>
<dbReference type="EMBL" id="KB321115">
    <property type="protein sequence ID" value="ELW47412.1"/>
    <property type="molecule type" value="Genomic_DNA"/>
</dbReference>
<gene>
    <name evidence="20" type="ORF">TREES_T100014384</name>
</gene>
<evidence type="ECO:0000313" key="20">
    <source>
        <dbReference type="EMBL" id="ELW47412.1"/>
    </source>
</evidence>
<sequence length="326" mass="37121">MASSDVKPKSISRAKKWSEEIENLYRFQQAGYRDEIEYKQVKQVSVVLGPIDHYGAAESHLQPQLLLAALGRNEKVLNCLYQKPDAIFKLICFPWAGGGSIYFAKWGQNTHDLIEVHSVRLAGRESRLEEPLANDIYQVAEEVACALLPVIQDKPFAFFGHSMGSYVAFMTALYLKERHKLEPMHFFVSSTTPPHSEARFRIPEDNDLSEEKIGRILMDFGGTPKYFVDDKELLHQYIPMLKGDIQLLRNYTYNTPSEAVLSCDLTCFLGSEDISKDMEAWKDVTSGSFGIHVLPGDHFYLMEPANENFIKNYITKCLELSSITNF</sequence>
<evidence type="ECO:0000256" key="1">
    <source>
        <dbReference type="ARBA" id="ARBA00007169"/>
    </source>
</evidence>